<protein>
    <submittedName>
        <fullName evidence="2">Uncharacterized protein</fullName>
    </submittedName>
</protein>
<dbReference type="EMBL" id="JAHSPG010000015">
    <property type="protein sequence ID" value="MBV4359438.1"/>
    <property type="molecule type" value="Genomic_DNA"/>
</dbReference>
<dbReference type="RefSeq" id="WP_217793591.1">
    <property type="nucleotide sequence ID" value="NZ_JAHSPG010000015.1"/>
</dbReference>
<dbReference type="AlphaFoldDB" id="A0A9E2SAE8"/>
<feature type="transmembrane region" description="Helical" evidence="1">
    <location>
        <begin position="46"/>
        <end position="66"/>
    </location>
</feature>
<keyword evidence="1" id="KW-0812">Transmembrane</keyword>
<feature type="transmembrane region" description="Helical" evidence="1">
    <location>
        <begin position="101"/>
        <end position="119"/>
    </location>
</feature>
<dbReference type="Proteomes" id="UP000812270">
    <property type="component" value="Unassembled WGS sequence"/>
</dbReference>
<keyword evidence="1" id="KW-1133">Transmembrane helix</keyword>
<organism evidence="2 3">
    <name type="scientific">Pinibacter aurantiacus</name>
    <dbReference type="NCBI Taxonomy" id="2851599"/>
    <lineage>
        <taxon>Bacteria</taxon>
        <taxon>Pseudomonadati</taxon>
        <taxon>Bacteroidota</taxon>
        <taxon>Chitinophagia</taxon>
        <taxon>Chitinophagales</taxon>
        <taxon>Chitinophagaceae</taxon>
        <taxon>Pinibacter</taxon>
    </lineage>
</organism>
<evidence type="ECO:0000256" key="1">
    <source>
        <dbReference type="SAM" id="Phobius"/>
    </source>
</evidence>
<evidence type="ECO:0000313" key="3">
    <source>
        <dbReference type="Proteomes" id="UP000812270"/>
    </source>
</evidence>
<feature type="transmembrane region" description="Helical" evidence="1">
    <location>
        <begin position="78"/>
        <end position="95"/>
    </location>
</feature>
<keyword evidence="3" id="KW-1185">Reference proteome</keyword>
<sequence>MNALAIDIIHPEFETLKKTGRGFHLFAALLIIINAVTLYNKLGGNAIFLWCQIIIAADILLLLFTCRNLAQDLPKINLIFRIIECVVFIGVATLLLLDGKWFLGASSLAIGIAYCYISYCEKKAAETERLAFHHSGVAISGIPEGKFFLWSQIDRINARYDSISIETSFNKTLVFSLRHKLEFEELEQIHEFCRYYLGQQVNS</sequence>
<proteinExistence type="predicted"/>
<evidence type="ECO:0000313" key="2">
    <source>
        <dbReference type="EMBL" id="MBV4359438.1"/>
    </source>
</evidence>
<comment type="caution">
    <text evidence="2">The sequence shown here is derived from an EMBL/GenBank/DDBJ whole genome shotgun (WGS) entry which is preliminary data.</text>
</comment>
<gene>
    <name evidence="2" type="ORF">KTO63_19875</name>
</gene>
<reference evidence="2" key="1">
    <citation type="submission" date="2021-06" db="EMBL/GenBank/DDBJ databases">
        <authorList>
            <person name="Huq M.A."/>
        </authorList>
    </citation>
    <scope>NUCLEOTIDE SEQUENCE</scope>
    <source>
        <strain evidence="2">MAH-26</strain>
    </source>
</reference>
<keyword evidence="1" id="KW-0472">Membrane</keyword>
<accession>A0A9E2SAE8</accession>
<feature type="transmembrane region" description="Helical" evidence="1">
    <location>
        <begin position="23"/>
        <end position="40"/>
    </location>
</feature>
<name>A0A9E2SAE8_9BACT</name>